<dbReference type="RefSeq" id="WP_205261997.1">
    <property type="nucleotide sequence ID" value="NZ_JAERWK010000023.1"/>
</dbReference>
<dbReference type="GO" id="GO:0055052">
    <property type="term" value="C:ATP-binding cassette (ABC) transporter complex, substrate-binding subunit-containing"/>
    <property type="evidence" value="ECO:0007669"/>
    <property type="project" value="TreeGrafter"/>
</dbReference>
<accession>A0A938YG91</accession>
<evidence type="ECO:0000313" key="5">
    <source>
        <dbReference type="Proteomes" id="UP000663792"/>
    </source>
</evidence>
<dbReference type="EMBL" id="JAERWK010000023">
    <property type="protein sequence ID" value="MBM9469033.1"/>
    <property type="molecule type" value="Genomic_DNA"/>
</dbReference>
<keyword evidence="2" id="KW-0813">Transport</keyword>
<dbReference type="AlphaFoldDB" id="A0A938YG91"/>
<comment type="similarity">
    <text evidence="1">Belongs to the bacterial solute-binding protein 1 family.</text>
</comment>
<dbReference type="GO" id="GO:1901982">
    <property type="term" value="F:maltose binding"/>
    <property type="evidence" value="ECO:0007669"/>
    <property type="project" value="TreeGrafter"/>
</dbReference>
<name>A0A938YG91_9ACTN</name>
<evidence type="ECO:0000256" key="2">
    <source>
        <dbReference type="ARBA" id="ARBA00022448"/>
    </source>
</evidence>
<gene>
    <name evidence="4" type="ORF">JL106_17240</name>
</gene>
<dbReference type="PROSITE" id="PS51257">
    <property type="entry name" value="PROKAR_LIPOPROTEIN"/>
    <property type="match status" value="1"/>
</dbReference>
<dbReference type="PANTHER" id="PTHR30061">
    <property type="entry name" value="MALTOSE-BINDING PERIPLASMIC PROTEIN"/>
    <property type="match status" value="1"/>
</dbReference>
<evidence type="ECO:0000313" key="4">
    <source>
        <dbReference type="EMBL" id="MBM9469033.1"/>
    </source>
</evidence>
<dbReference type="PANTHER" id="PTHR30061:SF50">
    <property type="entry name" value="MALTOSE_MALTODEXTRIN-BINDING PERIPLASMIC PROTEIN"/>
    <property type="match status" value="1"/>
</dbReference>
<keyword evidence="5" id="KW-1185">Reference proteome</keyword>
<sequence length="449" mass="47933">MSRPHSFPTSSAVSRRRFIGIGGALAAGGLLAACGGEEPVTGGGGDAAPASTLGTTSGASGSIRILDDNTNPVFLNGVVEAFQNDTGITVEYEQANFNDLHDRLATLFSAQDSSYDVVMTWAAWSAEFGQAGWLQALGSDAVPTDLLPAALDAVSWNGTVYGLPKFASAQTMFYNKELFRQAGLDPEAPPATWDEFVAAAKALTTGDRYGFTCDMGNTDGAYQNFVRTLLLNGGQMYGDDNTVTFNDERGVEALTKLRDLLTVDKVMNPSSLQITNASDLGTLFGAGQTGIVFNWPSQWAAATKEGAVVGRENTGNAIIPGISVTTASIDGSEGFAINQFSQNKPAALAWLQYVTQRPVQTRIVEEEGWFPVTTTLLDDAAITETLPVVSTYKEQSDFEIRRYGSPWYSDVTQVLSTNISRAMLEQATPQEALDEAAARATDIVERYTG</sequence>
<dbReference type="GO" id="GO:0042956">
    <property type="term" value="P:maltodextrin transmembrane transport"/>
    <property type="evidence" value="ECO:0007669"/>
    <property type="project" value="TreeGrafter"/>
</dbReference>
<dbReference type="Gene3D" id="3.40.190.10">
    <property type="entry name" value="Periplasmic binding protein-like II"/>
    <property type="match status" value="2"/>
</dbReference>
<dbReference type="Proteomes" id="UP000663792">
    <property type="component" value="Unassembled WGS sequence"/>
</dbReference>
<evidence type="ECO:0000256" key="3">
    <source>
        <dbReference type="ARBA" id="ARBA00022729"/>
    </source>
</evidence>
<dbReference type="PROSITE" id="PS51318">
    <property type="entry name" value="TAT"/>
    <property type="match status" value="1"/>
</dbReference>
<dbReference type="InterPro" id="IPR006059">
    <property type="entry name" value="SBP"/>
</dbReference>
<organism evidence="4 5">
    <name type="scientific">Nakamurella leprariae</name>
    <dbReference type="NCBI Taxonomy" id="2803911"/>
    <lineage>
        <taxon>Bacteria</taxon>
        <taxon>Bacillati</taxon>
        <taxon>Actinomycetota</taxon>
        <taxon>Actinomycetes</taxon>
        <taxon>Nakamurellales</taxon>
        <taxon>Nakamurellaceae</taxon>
        <taxon>Nakamurella</taxon>
    </lineage>
</organism>
<dbReference type="Pfam" id="PF01547">
    <property type="entry name" value="SBP_bac_1"/>
    <property type="match status" value="1"/>
</dbReference>
<comment type="caution">
    <text evidence="4">The sequence shown here is derived from an EMBL/GenBank/DDBJ whole genome shotgun (WGS) entry which is preliminary data.</text>
</comment>
<protein>
    <submittedName>
        <fullName evidence="4">Extracellular solute-binding protein</fullName>
    </submittedName>
</protein>
<proteinExistence type="inferred from homology"/>
<keyword evidence="3" id="KW-0732">Signal</keyword>
<dbReference type="GO" id="GO:0015768">
    <property type="term" value="P:maltose transport"/>
    <property type="evidence" value="ECO:0007669"/>
    <property type="project" value="TreeGrafter"/>
</dbReference>
<evidence type="ECO:0000256" key="1">
    <source>
        <dbReference type="ARBA" id="ARBA00008520"/>
    </source>
</evidence>
<reference evidence="4" key="1">
    <citation type="submission" date="2021-01" db="EMBL/GenBank/DDBJ databases">
        <title>YIM 132084 draft genome.</title>
        <authorList>
            <person name="An D."/>
        </authorList>
    </citation>
    <scope>NUCLEOTIDE SEQUENCE</scope>
    <source>
        <strain evidence="4">YIM 132084</strain>
    </source>
</reference>
<dbReference type="SUPFAM" id="SSF53850">
    <property type="entry name" value="Periplasmic binding protein-like II"/>
    <property type="match status" value="1"/>
</dbReference>
<dbReference type="InterPro" id="IPR006311">
    <property type="entry name" value="TAT_signal"/>
</dbReference>